<evidence type="ECO:0000313" key="3">
    <source>
        <dbReference type="Proteomes" id="UP000006038"/>
    </source>
</evidence>
<dbReference type="Gramene" id="OB11G20280.1">
    <property type="protein sequence ID" value="OB11G20280.1"/>
    <property type="gene ID" value="OB11G20280"/>
</dbReference>
<name>J3N892_ORYBR</name>
<feature type="chain" id="PRO_5003774743" evidence="1">
    <location>
        <begin position="18"/>
        <end position="70"/>
    </location>
</feature>
<protein>
    <submittedName>
        <fullName evidence="2">Uncharacterized protein</fullName>
    </submittedName>
</protein>
<keyword evidence="3" id="KW-1185">Reference proteome</keyword>
<accession>J3N892</accession>
<dbReference type="EnsemblPlants" id="OB11G20280.1">
    <property type="protein sequence ID" value="OB11G20280.1"/>
    <property type="gene ID" value="OB11G20280"/>
</dbReference>
<dbReference type="HOGENOM" id="CLU_2761819_0_0_1"/>
<reference evidence="2" key="2">
    <citation type="submission" date="2013-04" db="UniProtKB">
        <authorList>
            <consortium name="EnsemblPlants"/>
        </authorList>
    </citation>
    <scope>IDENTIFICATION</scope>
</reference>
<sequence>MLLNLLLIFEEWFRVASKENVFFLVDLHFFPINEISQRFFYCSRKRGTSEKSLYIKNGAWMSHRRFFFSD</sequence>
<organism evidence="2">
    <name type="scientific">Oryza brachyantha</name>
    <name type="common">malo sina</name>
    <dbReference type="NCBI Taxonomy" id="4533"/>
    <lineage>
        <taxon>Eukaryota</taxon>
        <taxon>Viridiplantae</taxon>
        <taxon>Streptophyta</taxon>
        <taxon>Embryophyta</taxon>
        <taxon>Tracheophyta</taxon>
        <taxon>Spermatophyta</taxon>
        <taxon>Magnoliopsida</taxon>
        <taxon>Liliopsida</taxon>
        <taxon>Poales</taxon>
        <taxon>Poaceae</taxon>
        <taxon>BOP clade</taxon>
        <taxon>Oryzoideae</taxon>
        <taxon>Oryzeae</taxon>
        <taxon>Oryzinae</taxon>
        <taxon>Oryza</taxon>
    </lineage>
</organism>
<reference evidence="2" key="1">
    <citation type="journal article" date="2013" name="Nat. Commun.">
        <title>Whole-genome sequencing of Oryza brachyantha reveals mechanisms underlying Oryza genome evolution.</title>
        <authorList>
            <person name="Chen J."/>
            <person name="Huang Q."/>
            <person name="Gao D."/>
            <person name="Wang J."/>
            <person name="Lang Y."/>
            <person name="Liu T."/>
            <person name="Li B."/>
            <person name="Bai Z."/>
            <person name="Luis Goicoechea J."/>
            <person name="Liang C."/>
            <person name="Chen C."/>
            <person name="Zhang W."/>
            <person name="Sun S."/>
            <person name="Liao Y."/>
            <person name="Zhang X."/>
            <person name="Yang L."/>
            <person name="Song C."/>
            <person name="Wang M."/>
            <person name="Shi J."/>
            <person name="Liu G."/>
            <person name="Liu J."/>
            <person name="Zhou H."/>
            <person name="Zhou W."/>
            <person name="Yu Q."/>
            <person name="An N."/>
            <person name="Chen Y."/>
            <person name="Cai Q."/>
            <person name="Wang B."/>
            <person name="Liu B."/>
            <person name="Min J."/>
            <person name="Huang Y."/>
            <person name="Wu H."/>
            <person name="Li Z."/>
            <person name="Zhang Y."/>
            <person name="Yin Y."/>
            <person name="Song W."/>
            <person name="Jiang J."/>
            <person name="Jackson S.A."/>
            <person name="Wing R.A."/>
            <person name="Wang J."/>
            <person name="Chen M."/>
        </authorList>
    </citation>
    <scope>NUCLEOTIDE SEQUENCE [LARGE SCALE GENOMIC DNA]</scope>
    <source>
        <strain evidence="2">cv. IRGC 101232</strain>
    </source>
</reference>
<dbReference type="AlphaFoldDB" id="J3N892"/>
<evidence type="ECO:0000256" key="1">
    <source>
        <dbReference type="SAM" id="SignalP"/>
    </source>
</evidence>
<keyword evidence="1" id="KW-0732">Signal</keyword>
<dbReference type="Proteomes" id="UP000006038">
    <property type="component" value="Chromosome 11"/>
</dbReference>
<evidence type="ECO:0000313" key="2">
    <source>
        <dbReference type="EnsemblPlants" id="OB11G20280.1"/>
    </source>
</evidence>
<feature type="signal peptide" evidence="1">
    <location>
        <begin position="1"/>
        <end position="17"/>
    </location>
</feature>
<proteinExistence type="predicted"/>